<dbReference type="SUPFAM" id="SSF50249">
    <property type="entry name" value="Nucleic acid-binding proteins"/>
    <property type="match status" value="1"/>
</dbReference>
<protein>
    <recommendedName>
        <fullName evidence="2">DUF2815 family protein</fullName>
    </recommendedName>
</protein>
<dbReference type="Gene3D" id="2.40.50.140">
    <property type="entry name" value="Nucleic acid-binding proteins"/>
    <property type="match status" value="1"/>
</dbReference>
<sequence>MAKVSEKVVTGKVRFSYANVFTPKASEEGKDPKYSVSIIIDKNDKETIAKINAAVEKVKAGSAAVFGGAIPKALKGGLRDGDAEKDDAAYQGAFFINANSSMKPQIVDVNLDQIMDQSEFYSGCYGRASLTFYAYNQAGSKGIACGLNNLQKLEDGEKLGGGTSAAQDFAV</sequence>
<evidence type="ECO:0000313" key="1">
    <source>
        <dbReference type="EMBL" id="CAB5218889.1"/>
    </source>
</evidence>
<gene>
    <name evidence="1" type="ORF">UFOVP229_7</name>
</gene>
<evidence type="ECO:0008006" key="2">
    <source>
        <dbReference type="Google" id="ProtNLM"/>
    </source>
</evidence>
<dbReference type="InterPro" id="IPR012340">
    <property type="entry name" value="NA-bd_OB-fold"/>
</dbReference>
<dbReference type="EMBL" id="LR798271">
    <property type="protein sequence ID" value="CAB5218889.1"/>
    <property type="molecule type" value="Genomic_DNA"/>
</dbReference>
<dbReference type="InterPro" id="IPR022595">
    <property type="entry name" value="Enc34_ssDNA-bd"/>
</dbReference>
<name>A0A6J7WLE4_9CAUD</name>
<dbReference type="Pfam" id="PF10991">
    <property type="entry name" value="Enc34_ssDNA-bd"/>
    <property type="match status" value="1"/>
</dbReference>
<organism evidence="1">
    <name type="scientific">uncultured Caudovirales phage</name>
    <dbReference type="NCBI Taxonomy" id="2100421"/>
    <lineage>
        <taxon>Viruses</taxon>
        <taxon>Duplodnaviria</taxon>
        <taxon>Heunggongvirae</taxon>
        <taxon>Uroviricota</taxon>
        <taxon>Caudoviricetes</taxon>
        <taxon>Peduoviridae</taxon>
        <taxon>Maltschvirus</taxon>
        <taxon>Maltschvirus maltsch</taxon>
    </lineage>
</organism>
<accession>A0A6J7WLE4</accession>
<proteinExistence type="predicted"/>
<reference evidence="1" key="1">
    <citation type="submission" date="2020-05" db="EMBL/GenBank/DDBJ databases">
        <authorList>
            <person name="Chiriac C."/>
            <person name="Salcher M."/>
            <person name="Ghai R."/>
            <person name="Kavagutti S V."/>
        </authorList>
    </citation>
    <scope>NUCLEOTIDE SEQUENCE</scope>
</reference>